<name>A0A0F5FUJ3_9HYPH</name>
<keyword evidence="2" id="KW-1185">Reference proteome</keyword>
<accession>A0A0F5FUJ3</accession>
<protein>
    <submittedName>
        <fullName evidence="1">Uncharacterized protein</fullName>
    </submittedName>
</protein>
<proteinExistence type="predicted"/>
<dbReference type="PATRIC" id="fig|443610.3.peg.277"/>
<dbReference type="AlphaFoldDB" id="A0A0F5FUJ3"/>
<gene>
    <name evidence="1" type="ORF">VE25_10380</name>
</gene>
<reference evidence="1 2" key="1">
    <citation type="submission" date="2015-03" db="EMBL/GenBank/DDBJ databases">
        <authorList>
            <person name="Hassan Y.I."/>
            <person name="Lepp D."/>
            <person name="Li X.-Z."/>
            <person name="Zhou T."/>
        </authorList>
    </citation>
    <scope>NUCLEOTIDE SEQUENCE [LARGE SCALE GENOMIC DNA]</scope>
    <source>
        <strain evidence="1 2">BD-c194</strain>
    </source>
</reference>
<dbReference type="Proteomes" id="UP000033632">
    <property type="component" value="Unassembled WGS sequence"/>
</dbReference>
<evidence type="ECO:0000313" key="1">
    <source>
        <dbReference type="EMBL" id="KKB11862.1"/>
    </source>
</evidence>
<dbReference type="EMBL" id="JZEX01000106">
    <property type="protein sequence ID" value="KKB11862.1"/>
    <property type="molecule type" value="Genomic_DNA"/>
</dbReference>
<sequence>MLDEKSIDTAPRDGSAVMLWCDDGVWRKATWLEDDVWMTTDGEMRIKGTLVDAPEFVTARLWAPLVTEDDAAAQAAIAATALDTPTALPK</sequence>
<evidence type="ECO:0000313" key="2">
    <source>
        <dbReference type="Proteomes" id="UP000033632"/>
    </source>
</evidence>
<dbReference type="OrthoDB" id="8451580at2"/>
<organism evidence="1 2">
    <name type="scientific">Devosia geojensis</name>
    <dbReference type="NCBI Taxonomy" id="443610"/>
    <lineage>
        <taxon>Bacteria</taxon>
        <taxon>Pseudomonadati</taxon>
        <taxon>Pseudomonadota</taxon>
        <taxon>Alphaproteobacteria</taxon>
        <taxon>Hyphomicrobiales</taxon>
        <taxon>Devosiaceae</taxon>
        <taxon>Devosia</taxon>
    </lineage>
</organism>
<comment type="caution">
    <text evidence="1">The sequence shown here is derived from an EMBL/GenBank/DDBJ whole genome shotgun (WGS) entry which is preliminary data.</text>
</comment>
<dbReference type="RefSeq" id="WP_046108552.1">
    <property type="nucleotide sequence ID" value="NZ_JZEX01000106.1"/>
</dbReference>